<dbReference type="GO" id="GO:0006508">
    <property type="term" value="P:proteolysis"/>
    <property type="evidence" value="ECO:0007669"/>
    <property type="project" value="UniProtKB-KW"/>
</dbReference>
<dbReference type="EMBL" id="WNWQ01000330">
    <property type="protein sequence ID" value="KAE9970372.1"/>
    <property type="molecule type" value="Genomic_DNA"/>
</dbReference>
<dbReference type="Proteomes" id="UP000433883">
    <property type="component" value="Unassembled WGS sequence"/>
</dbReference>
<accession>A0A8H3VN57</accession>
<keyword evidence="3 6" id="KW-0732">Signal</keyword>
<dbReference type="PANTHER" id="PTHR11010">
    <property type="entry name" value="PROTEASE S28 PRO-X CARBOXYPEPTIDASE-RELATED"/>
    <property type="match status" value="1"/>
</dbReference>
<dbReference type="Proteomes" id="UP000490939">
    <property type="component" value="Unassembled WGS sequence"/>
</dbReference>
<feature type="chain" id="PRO_5044690908" evidence="6">
    <location>
        <begin position="26"/>
        <end position="660"/>
    </location>
</feature>
<evidence type="ECO:0000256" key="4">
    <source>
        <dbReference type="ARBA" id="ARBA00022801"/>
    </source>
</evidence>
<sequence length="660" mass="73814">MPSSSRAMLSILFLLSAFLSLSVNALSGAILRHNDMMASMGLLPDGTAMDDAIMDDAIMEEDWWEPSNSVKRVRAPNSTMEIIQTEYVELPIDHFGDAQGTFKNRFWVAEAGYRKGGPVFVYDVGEANASTGGVHLQRLRNSTSFFKQIVDHFGGIGIVWEHRFYGNSSPYNISLNTSAKEMEFLTTEQALADVPTFAWGFKRKNLANVNLTPGGTPWIVIGGSYPGMRAAFLRRHYPGTIFAAWASSAPVQAIVDMSFYFEPVWQGMRNQGWTNCTNDIRAAVLEMDKIMAVPARSAAMKEAFLGRTAGNNTNAGFGDALSTIFFLWQSYGVDGGVQGLRSFCNWISKDPKTNTTAPESGWAAVKGVNFTINRWATWPAFAATVNENLFTRCEGNRRINATKIPDCNLEERFPEPASISWTWQYCTQWGYLQSVNLGPHQLLSKYNSLQHQVDICHRQFPDGRKSGLLPERPDVETTNEIFGGWKIRPSNTLWTGGEWDPWRSLSPLSQEKFSPRYELSREIPECGRPFKVEKELFADLIPDAGHAFDFRTTFNASQATRDLFSNALEKWLKCWRAPRPGNNTGVIDGGGTWGSGHFNPKTGKTGEFPDPADEEGWTEVKRKGRKRFADVETRAILSSQAKLLGARPIRQMKMRTVPLP</sequence>
<dbReference type="Gene3D" id="3.40.50.1820">
    <property type="entry name" value="alpha/beta hydrolase"/>
    <property type="match status" value="2"/>
</dbReference>
<evidence type="ECO:0000313" key="8">
    <source>
        <dbReference type="EMBL" id="KAE9979001.1"/>
    </source>
</evidence>
<keyword evidence="4" id="KW-0378">Hydrolase</keyword>
<keyword evidence="11" id="KW-1185">Reference proteome</keyword>
<dbReference type="GO" id="GO:0070008">
    <property type="term" value="F:serine-type exopeptidase activity"/>
    <property type="evidence" value="ECO:0007669"/>
    <property type="project" value="InterPro"/>
</dbReference>
<protein>
    <submittedName>
        <fullName evidence="9">Uncharacterized protein</fullName>
    </submittedName>
</protein>
<proteinExistence type="inferred from homology"/>
<evidence type="ECO:0000256" key="1">
    <source>
        <dbReference type="ARBA" id="ARBA00011079"/>
    </source>
</evidence>
<dbReference type="InterPro" id="IPR029058">
    <property type="entry name" value="AB_hydrolase_fold"/>
</dbReference>
<feature type="signal peptide" evidence="6">
    <location>
        <begin position="1"/>
        <end position="25"/>
    </location>
</feature>
<evidence type="ECO:0000313" key="9">
    <source>
        <dbReference type="EMBL" id="KAE9990733.1"/>
    </source>
</evidence>
<organism evidence="9 11">
    <name type="scientific">Venturia inaequalis</name>
    <name type="common">Apple scab fungus</name>
    <dbReference type="NCBI Taxonomy" id="5025"/>
    <lineage>
        <taxon>Eukaryota</taxon>
        <taxon>Fungi</taxon>
        <taxon>Dikarya</taxon>
        <taxon>Ascomycota</taxon>
        <taxon>Pezizomycotina</taxon>
        <taxon>Dothideomycetes</taxon>
        <taxon>Pleosporomycetidae</taxon>
        <taxon>Venturiales</taxon>
        <taxon>Venturiaceae</taxon>
        <taxon>Venturia</taxon>
    </lineage>
</organism>
<comment type="caution">
    <text evidence="9">The sequence shown here is derived from an EMBL/GenBank/DDBJ whole genome shotgun (WGS) entry which is preliminary data.</text>
</comment>
<name>A0A8H3VN57_VENIN</name>
<dbReference type="EMBL" id="WNWS01000125">
    <property type="protein sequence ID" value="KAE9979001.1"/>
    <property type="molecule type" value="Genomic_DNA"/>
</dbReference>
<evidence type="ECO:0000256" key="5">
    <source>
        <dbReference type="ARBA" id="ARBA00023180"/>
    </source>
</evidence>
<keyword evidence="2" id="KW-0645">Protease</keyword>
<dbReference type="FunFam" id="3.40.50.1820:FF:000636">
    <property type="entry name" value="Serine peptidase, family S28, putative"/>
    <property type="match status" value="1"/>
</dbReference>
<comment type="similarity">
    <text evidence="1">Belongs to the peptidase S28 family.</text>
</comment>
<evidence type="ECO:0000256" key="2">
    <source>
        <dbReference type="ARBA" id="ARBA00022670"/>
    </source>
</evidence>
<dbReference type="PANTHER" id="PTHR11010:SF109">
    <property type="entry name" value="PEPTIDASE, FAMILY S28, PUTATIVE (AFU_ORTHOLOGUE AFUA_4G03790)-RELATED"/>
    <property type="match status" value="1"/>
</dbReference>
<reference evidence="9 11" key="1">
    <citation type="submission" date="2019-07" db="EMBL/GenBank/DDBJ databases">
        <title>Venturia inaequalis Genome Resource.</title>
        <authorList>
            <person name="Lichtner F.J."/>
        </authorList>
    </citation>
    <scope>NUCLEOTIDE SEQUENCE [LARGE SCALE GENOMIC DNA]</scope>
    <source>
        <strain evidence="8 10">120213</strain>
        <strain evidence="7">Bline_iso_100314</strain>
        <strain evidence="9 11">DMI_063113</strain>
    </source>
</reference>
<dbReference type="GO" id="GO:0008239">
    <property type="term" value="F:dipeptidyl-peptidase activity"/>
    <property type="evidence" value="ECO:0007669"/>
    <property type="project" value="TreeGrafter"/>
</dbReference>
<keyword evidence="5" id="KW-0325">Glycoprotein</keyword>
<dbReference type="Proteomes" id="UP000447873">
    <property type="component" value="Unassembled WGS sequence"/>
</dbReference>
<evidence type="ECO:0000313" key="7">
    <source>
        <dbReference type="EMBL" id="KAE9970372.1"/>
    </source>
</evidence>
<dbReference type="SUPFAM" id="SSF53474">
    <property type="entry name" value="alpha/beta-Hydrolases"/>
    <property type="match status" value="1"/>
</dbReference>
<evidence type="ECO:0000313" key="11">
    <source>
        <dbReference type="Proteomes" id="UP000490939"/>
    </source>
</evidence>
<dbReference type="Pfam" id="PF05577">
    <property type="entry name" value="Peptidase_S28"/>
    <property type="match status" value="1"/>
</dbReference>
<dbReference type="EMBL" id="WNWR01000124">
    <property type="protein sequence ID" value="KAE9990733.1"/>
    <property type="molecule type" value="Genomic_DNA"/>
</dbReference>
<evidence type="ECO:0000256" key="6">
    <source>
        <dbReference type="SAM" id="SignalP"/>
    </source>
</evidence>
<gene>
    <name evidence="7" type="ORF">BLS_004954</name>
    <name evidence="9" type="ORF">EG327_001025</name>
    <name evidence="8" type="ORF">EG328_001130</name>
</gene>
<evidence type="ECO:0000313" key="10">
    <source>
        <dbReference type="Proteomes" id="UP000447873"/>
    </source>
</evidence>
<evidence type="ECO:0000256" key="3">
    <source>
        <dbReference type="ARBA" id="ARBA00022729"/>
    </source>
</evidence>
<dbReference type="InterPro" id="IPR008758">
    <property type="entry name" value="Peptidase_S28"/>
</dbReference>
<dbReference type="AlphaFoldDB" id="A0A8H3VN57"/>